<dbReference type="KEGG" id="njp:NEJAP_2623"/>
<accession>A0A7R6PQ53</accession>
<dbReference type="Pfam" id="PF09837">
    <property type="entry name" value="DUF2064"/>
    <property type="match status" value="1"/>
</dbReference>
<evidence type="ECO:0000313" key="1">
    <source>
        <dbReference type="EMBL" id="BBB30567.1"/>
    </source>
</evidence>
<name>A0A7R6PQ53_9GAMM</name>
<keyword evidence="2" id="KW-1185">Reference proteome</keyword>
<evidence type="ECO:0008006" key="3">
    <source>
        <dbReference type="Google" id="ProtNLM"/>
    </source>
</evidence>
<dbReference type="InterPro" id="IPR018641">
    <property type="entry name" value="Trfase_1_rSAM/seldom-assoc"/>
</dbReference>
<proteinExistence type="predicted"/>
<dbReference type="InterPro" id="IPR029044">
    <property type="entry name" value="Nucleotide-diphossugar_trans"/>
</dbReference>
<protein>
    <recommendedName>
        <fullName evidence="3">Glycosyltransferase</fullName>
    </recommendedName>
</protein>
<reference evidence="1 2" key="1">
    <citation type="journal article" date="2008" name="Int. J. Syst. Evol. Microbiol.">
        <title>Neptunomonas japonica sp. nov., an Osedax japonicus symbiont-like bacterium isolated from sediment adjacent to sperm whale carcasses off Kagoshima, Japan.</title>
        <authorList>
            <person name="Miyazaki M."/>
            <person name="Nogi Y."/>
            <person name="Fujiwara Y."/>
            <person name="Kawato M."/>
            <person name="Kubokawa K."/>
            <person name="Horikoshi K."/>
        </authorList>
    </citation>
    <scope>NUCLEOTIDE SEQUENCE [LARGE SCALE GENOMIC DNA]</scope>
    <source>
        <strain evidence="1 2">JAMM 1380</strain>
    </source>
</reference>
<dbReference type="SUPFAM" id="SSF53448">
    <property type="entry name" value="Nucleotide-diphospho-sugar transferases"/>
    <property type="match status" value="1"/>
</dbReference>
<dbReference type="PANTHER" id="PTHR36529:SF1">
    <property type="entry name" value="GLYCOSYLTRANSFERASE"/>
    <property type="match status" value="1"/>
</dbReference>
<sequence>MSIALIIFAKAPVAGVAKTRLIPALGAEGAAQLHSRLLEHTVKRAAASACFPIYLFTPVDSDHPFIDYLLATYPLVHKLQDGVDLGERMRNALSSVLTINYGGALLIGSDCPSIDVVLLEECSRALESNDAVFLPAEDGGYTLVGFQEKHEALSHVFSNVEWGSEKVMQQTRDKLSRLDAKWCEPACLWDVDRPEDLDRLKQQFPSLY</sequence>
<dbReference type="NCBIfam" id="TIGR04282">
    <property type="entry name" value="glyco_like_cofC"/>
    <property type="match status" value="1"/>
</dbReference>
<gene>
    <name evidence="1" type="ORF">NEJAP_2623</name>
</gene>
<evidence type="ECO:0000313" key="2">
    <source>
        <dbReference type="Proteomes" id="UP000595332"/>
    </source>
</evidence>
<dbReference type="EMBL" id="AP014546">
    <property type="protein sequence ID" value="BBB30567.1"/>
    <property type="molecule type" value="Genomic_DNA"/>
</dbReference>
<dbReference type="AlphaFoldDB" id="A0A7R6PQ53"/>
<dbReference type="Proteomes" id="UP000595332">
    <property type="component" value="Chromosome"/>
</dbReference>
<dbReference type="Gene3D" id="3.90.550.10">
    <property type="entry name" value="Spore Coat Polysaccharide Biosynthesis Protein SpsA, Chain A"/>
    <property type="match status" value="1"/>
</dbReference>
<dbReference type="PANTHER" id="PTHR36529">
    <property type="entry name" value="SLL1095 PROTEIN"/>
    <property type="match status" value="1"/>
</dbReference>
<organism evidence="1 2">
    <name type="scientific">Neptunomonas japonica JAMM 1380</name>
    <dbReference type="NCBI Taxonomy" id="1441457"/>
    <lineage>
        <taxon>Bacteria</taxon>
        <taxon>Pseudomonadati</taxon>
        <taxon>Pseudomonadota</taxon>
        <taxon>Gammaproteobacteria</taxon>
        <taxon>Oceanospirillales</taxon>
        <taxon>Oceanospirillaceae</taxon>
        <taxon>Neptunomonas</taxon>
    </lineage>
</organism>
<dbReference type="RefSeq" id="WP_201347744.1">
    <property type="nucleotide sequence ID" value="NZ_AP014546.1"/>
</dbReference>